<reference evidence="12" key="4">
    <citation type="journal article" date="2018" name="Front. Microbiol.">
        <title>Comparative Genomics of Completely Sequenced Lactobacillus helveticus Genomes Provides Insights into Strain-Specific Genes and Resolves Metagenomics Data Down to the Strain Level.</title>
        <authorList>
            <person name="Schmid M."/>
            <person name="Muri J."/>
            <person name="Melidis D."/>
            <person name="Varadarajan A.R."/>
            <person name="Somerville V."/>
            <person name="Wicki A."/>
            <person name="Moser A."/>
            <person name="Bourqui M."/>
            <person name="Wenzel C."/>
            <person name="Eugster-Meier E."/>
            <person name="Frey J.E."/>
            <person name="Irmler S."/>
            <person name="Ahrens C.H."/>
        </authorList>
    </citation>
    <scope>NUCLEOTIDE SEQUENCE</scope>
    <source>
        <strain evidence="12">FAM8105</strain>
    </source>
</reference>
<evidence type="ECO:0000256" key="5">
    <source>
        <dbReference type="ARBA" id="ARBA00022692"/>
    </source>
</evidence>
<keyword evidence="3" id="KW-1003">Cell membrane</keyword>
<dbReference type="Proteomes" id="UP000651333">
    <property type="component" value="Unassembled WGS sequence"/>
</dbReference>
<dbReference type="OMA" id="QMTAFEL"/>
<dbReference type="PRINTS" id="PR00813">
    <property type="entry name" value="BCTERIALGSPG"/>
</dbReference>
<dbReference type="PROSITE" id="PS00409">
    <property type="entry name" value="PROKAR_NTER_METHYL"/>
    <property type="match status" value="1"/>
</dbReference>
<evidence type="ECO:0000256" key="1">
    <source>
        <dbReference type="ARBA" id="ARBA00004162"/>
    </source>
</evidence>
<dbReference type="GO" id="GO:0005886">
    <property type="term" value="C:plasma membrane"/>
    <property type="evidence" value="ECO:0007669"/>
    <property type="project" value="UniProtKB-SubCell"/>
</dbReference>
<dbReference type="InterPro" id="IPR045584">
    <property type="entry name" value="Pilin-like"/>
</dbReference>
<dbReference type="RefSeq" id="WP_003626112.1">
    <property type="nucleotide sequence ID" value="NZ_AP023028.1"/>
</dbReference>
<dbReference type="InterPro" id="IPR000983">
    <property type="entry name" value="Bac_GSPG_pilin"/>
</dbReference>
<evidence type="ECO:0000256" key="4">
    <source>
        <dbReference type="ARBA" id="ARBA00022481"/>
    </source>
</evidence>
<dbReference type="GO" id="GO:0009986">
    <property type="term" value="C:cell surface"/>
    <property type="evidence" value="ECO:0007669"/>
    <property type="project" value="UniProtKB-SubCell"/>
</dbReference>
<evidence type="ECO:0000313" key="17">
    <source>
        <dbReference type="EMBL" id="NRO34933.1"/>
    </source>
</evidence>
<dbReference type="Proteomes" id="UP000618094">
    <property type="component" value="Unassembled WGS sequence"/>
</dbReference>
<reference evidence="19" key="2">
    <citation type="submission" date="2016-05" db="EMBL/GenBank/DDBJ databases">
        <title>Genome sequence of Lactobacillus helveticus FAM8105.</title>
        <authorList>
            <person name="Ahrens C."/>
            <person name="Schmid M."/>
        </authorList>
    </citation>
    <scope>NUCLEOTIDE SEQUENCE [LARGE SCALE GENOMIC DNA]</scope>
    <source>
        <strain evidence="19">FAM8105</strain>
    </source>
</reference>
<sequence>MKKKMKRYLLNILAKNRRQEGFTLIEMVVVIAIIVILMVLIVPNMLNQKEKAENKTSDAFKTTLQTQVEMYKDDDHGTPTKFDELLKGDYLTQDQVNKANKSFKLENGKVTEINKK</sequence>
<dbReference type="GO" id="GO:0030420">
    <property type="term" value="P:establishment of competence for transformation"/>
    <property type="evidence" value="ECO:0007669"/>
    <property type="project" value="UniProtKB-KW"/>
</dbReference>
<keyword evidence="7 10" id="KW-0472">Membrane</keyword>
<evidence type="ECO:0000313" key="18">
    <source>
        <dbReference type="Proteomes" id="UP000063930"/>
    </source>
</evidence>
<dbReference type="KEGG" id="lhd:HUO_08295"/>
<evidence type="ECO:0000256" key="8">
    <source>
        <dbReference type="ARBA" id="ARBA00023287"/>
    </source>
</evidence>
<keyword evidence="8" id="KW-0178">Competence</keyword>
<reference evidence="15" key="7">
    <citation type="submission" date="2020-07" db="EMBL/GenBank/DDBJ databases">
        <title>Draft genome sequence of Lactobacillus helveticus strain JCM 1062.</title>
        <authorList>
            <person name="Endo A."/>
            <person name="Maeno S."/>
            <person name="Kido Y."/>
        </authorList>
    </citation>
    <scope>NUCLEOTIDE SEQUENCE</scope>
    <source>
        <strain evidence="15">JCM 1062</strain>
    </source>
</reference>
<evidence type="ECO:0000313" key="15">
    <source>
        <dbReference type="EMBL" id="GFP12827.1"/>
    </source>
</evidence>
<dbReference type="Proteomes" id="UP000630086">
    <property type="component" value="Unassembled WGS sequence"/>
</dbReference>
<dbReference type="EMBL" id="BLYO01000109">
    <property type="protein sequence ID" value="GFO98729.1"/>
    <property type="molecule type" value="Genomic_DNA"/>
</dbReference>
<organism evidence="17 21">
    <name type="scientific">Lactobacillus helveticus</name>
    <name type="common">Lactobacillus suntoryeus</name>
    <dbReference type="NCBI Taxonomy" id="1587"/>
    <lineage>
        <taxon>Bacteria</taxon>
        <taxon>Bacillati</taxon>
        <taxon>Bacillota</taxon>
        <taxon>Bacilli</taxon>
        <taxon>Lactobacillales</taxon>
        <taxon>Lactobacillaceae</taxon>
        <taxon>Lactobacillus</taxon>
    </lineage>
</organism>
<evidence type="ECO:0000313" key="21">
    <source>
        <dbReference type="Proteomes" id="UP000651333"/>
    </source>
</evidence>
<reference evidence="14" key="6">
    <citation type="submission" date="2020-07" db="EMBL/GenBank/DDBJ databases">
        <title>Draft genome sequence of Lactobacillus helveticus strain H-8.</title>
        <authorList>
            <person name="Endo A."/>
            <person name="Maeno S."/>
            <person name="Kido Y."/>
        </authorList>
    </citation>
    <scope>NUCLEOTIDE SEQUENCE</scope>
    <source>
        <strain evidence="14">H-8</strain>
    </source>
</reference>
<evidence type="ECO:0000313" key="20">
    <source>
        <dbReference type="Proteomes" id="UP000267794"/>
    </source>
</evidence>
<dbReference type="AlphaFoldDB" id="A0A0D5MKE2"/>
<dbReference type="Gene3D" id="3.30.700.10">
    <property type="entry name" value="Glycoprotein, Type 4 Pilin"/>
    <property type="match status" value="1"/>
</dbReference>
<reference evidence="13 20" key="3">
    <citation type="submission" date="2016-10" db="EMBL/GenBank/DDBJ databases">
        <title>Complete genomic sequencing of Lactobacillus helveticus LH99 and comparative genome analysis.</title>
        <authorList>
            <person name="Li N."/>
            <person name="You C."/>
            <person name="Liu Z."/>
        </authorList>
    </citation>
    <scope>NUCLEOTIDE SEQUENCE [LARGE SCALE GENOMIC DNA]</scope>
    <source>
        <strain evidence="13 20">LH99</strain>
    </source>
</reference>
<dbReference type="InterPro" id="IPR012902">
    <property type="entry name" value="N_methyl_site"/>
</dbReference>
<dbReference type="NCBIfam" id="TIGR02532">
    <property type="entry name" value="IV_pilin_GFxxxE"/>
    <property type="match status" value="1"/>
</dbReference>
<evidence type="ECO:0000256" key="9">
    <source>
        <dbReference type="ARBA" id="ARBA00043982"/>
    </source>
</evidence>
<dbReference type="InterPro" id="IPR016940">
    <property type="entry name" value="ComGC"/>
</dbReference>
<dbReference type="NCBIfam" id="NF040999">
    <property type="entry name" value="pilin_ComGC"/>
    <property type="match status" value="1"/>
</dbReference>
<dbReference type="Proteomes" id="UP000063930">
    <property type="component" value="Chromosome"/>
</dbReference>
<dbReference type="EMBL" id="BLYV01000148">
    <property type="protein sequence ID" value="GFP12827.1"/>
    <property type="molecule type" value="Genomic_DNA"/>
</dbReference>
<dbReference type="Proteomes" id="UP000234562">
    <property type="component" value="Chromosome"/>
</dbReference>
<dbReference type="Proteomes" id="UP000267794">
    <property type="component" value="Chromosome"/>
</dbReference>
<evidence type="ECO:0000313" key="12">
    <source>
        <dbReference type="EMBL" id="AUI74661.1"/>
    </source>
</evidence>
<accession>A0A0D5MKE2</accession>
<keyword evidence="5 10" id="KW-0812">Transmembrane</keyword>
<dbReference type="PANTHER" id="PTHR30093:SF44">
    <property type="entry name" value="TYPE II SECRETION SYSTEM CORE PROTEIN G"/>
    <property type="match status" value="1"/>
</dbReference>
<dbReference type="EMBL" id="CP015496">
    <property type="protein sequence ID" value="AUI74661.1"/>
    <property type="molecule type" value="Genomic_DNA"/>
</dbReference>
<dbReference type="GO" id="GO:0015627">
    <property type="term" value="C:type II protein secretion system complex"/>
    <property type="evidence" value="ECO:0007669"/>
    <property type="project" value="InterPro"/>
</dbReference>
<evidence type="ECO:0000256" key="10">
    <source>
        <dbReference type="SAM" id="Phobius"/>
    </source>
</evidence>
<comment type="subcellular location">
    <subcellularLocation>
        <location evidence="1">Cell membrane</location>
        <topology evidence="1">Single-pass membrane protein</topology>
    </subcellularLocation>
    <subcellularLocation>
        <location evidence="2">Cell surface</location>
    </subcellularLocation>
</comment>
<feature type="transmembrane region" description="Helical" evidence="10">
    <location>
        <begin position="21"/>
        <end position="42"/>
    </location>
</feature>
<evidence type="ECO:0000313" key="16">
    <source>
        <dbReference type="EMBL" id="NRN91935.1"/>
    </source>
</evidence>
<dbReference type="GO" id="GO:0015628">
    <property type="term" value="P:protein secretion by the type II secretion system"/>
    <property type="evidence" value="ECO:0007669"/>
    <property type="project" value="InterPro"/>
</dbReference>
<proteinExistence type="inferred from homology"/>
<dbReference type="SUPFAM" id="SSF54523">
    <property type="entry name" value="Pili subunits"/>
    <property type="match status" value="1"/>
</dbReference>
<evidence type="ECO:0000313" key="13">
    <source>
        <dbReference type="EMBL" id="AYE61997.1"/>
    </source>
</evidence>
<evidence type="ECO:0000313" key="19">
    <source>
        <dbReference type="Proteomes" id="UP000234562"/>
    </source>
</evidence>
<keyword evidence="6 10" id="KW-1133">Transmembrane helix</keyword>
<dbReference type="EMBL" id="WCGB01000032">
    <property type="protein sequence ID" value="NRN91935.1"/>
    <property type="molecule type" value="Genomic_DNA"/>
</dbReference>
<gene>
    <name evidence="11" type="ORF">ALV80_07405</name>
    <name evidence="13" type="ORF">BC335_1583</name>
    <name evidence="17" type="ORF">IMAU30003_01180</name>
    <name evidence="16" type="ORF">IMAU50013_01482</name>
    <name evidence="12" type="ORF">Lh8105_07710</name>
    <name evidence="14" type="ORF">LHEH8_04850</name>
    <name evidence="15" type="ORF">LHEJCM1062_06990</name>
</gene>
<dbReference type="Proteomes" id="UP000601587">
    <property type="component" value="Unassembled WGS sequence"/>
</dbReference>
<dbReference type="EMBL" id="WCHB01000034">
    <property type="protein sequence ID" value="NRO34933.1"/>
    <property type="molecule type" value="Genomic_DNA"/>
</dbReference>
<evidence type="ECO:0000256" key="2">
    <source>
        <dbReference type="ARBA" id="ARBA00004241"/>
    </source>
</evidence>
<dbReference type="PIRSF" id="PIRSF029928">
    <property type="entry name" value="Late_competence_ComGC"/>
    <property type="match status" value="1"/>
</dbReference>
<evidence type="ECO:0000256" key="3">
    <source>
        <dbReference type="ARBA" id="ARBA00022475"/>
    </source>
</evidence>
<dbReference type="Pfam" id="PF07963">
    <property type="entry name" value="N_methyl"/>
    <property type="match status" value="1"/>
</dbReference>
<comment type="similarity">
    <text evidence="9">Belongs to the ComGC family.</text>
</comment>
<dbReference type="EMBL" id="CP017982">
    <property type="protein sequence ID" value="AYE61997.1"/>
    <property type="molecule type" value="Genomic_DNA"/>
</dbReference>
<evidence type="ECO:0000313" key="14">
    <source>
        <dbReference type="EMBL" id="GFO98729.1"/>
    </source>
</evidence>
<keyword evidence="4" id="KW-0488">Methylation</keyword>
<name>A0A0D5MKE2_LACHE</name>
<dbReference type="eggNOG" id="COG4537">
    <property type="taxonomic scope" value="Bacteria"/>
</dbReference>
<reference evidence="11 18" key="1">
    <citation type="submission" date="2015-08" db="EMBL/GenBank/DDBJ databases">
        <title>Complete genome sequence of Lactobacillus helveticus CAUH18, a probiotic strain originated from koumiss.</title>
        <authorList>
            <person name="Yang Y."/>
            <person name="Hao Y."/>
        </authorList>
    </citation>
    <scope>NUCLEOTIDE SEQUENCE [LARGE SCALE GENOMIC DNA]</scope>
    <source>
        <strain evidence="11 18">CAUH18</strain>
    </source>
</reference>
<evidence type="ECO:0000256" key="7">
    <source>
        <dbReference type="ARBA" id="ARBA00023136"/>
    </source>
</evidence>
<reference evidence="17" key="5">
    <citation type="submission" date="2019-09" db="EMBL/GenBank/DDBJ databases">
        <title>Comparative genomic analysis of Lactobacillus helveticus.</title>
        <authorList>
            <person name="Zhang H."/>
            <person name="Chen Y."/>
            <person name="Zhong Z."/>
        </authorList>
    </citation>
    <scope>NUCLEOTIDE SEQUENCE</scope>
    <source>
        <strain evidence="17">IMAU30003</strain>
        <strain evidence="16">IMAU50013</strain>
    </source>
</reference>
<dbReference type="EMBL" id="CP012381">
    <property type="protein sequence ID" value="ALI52890.1"/>
    <property type="molecule type" value="Genomic_DNA"/>
</dbReference>
<evidence type="ECO:0000313" key="11">
    <source>
        <dbReference type="EMBL" id="ALI52890.1"/>
    </source>
</evidence>
<dbReference type="PANTHER" id="PTHR30093">
    <property type="entry name" value="GENERAL SECRETION PATHWAY PROTEIN G"/>
    <property type="match status" value="1"/>
</dbReference>
<evidence type="ECO:0000256" key="6">
    <source>
        <dbReference type="ARBA" id="ARBA00022989"/>
    </source>
</evidence>
<protein>
    <submittedName>
        <fullName evidence="11">Competence protein ComGC</fullName>
    </submittedName>
    <submittedName>
        <fullName evidence="13">Putative competence protein</fullName>
    </submittedName>
    <submittedName>
        <fullName evidence="17">Type II secretion system protein G</fullName>
    </submittedName>
</protein>